<dbReference type="RefSeq" id="WP_129249035.1">
    <property type="nucleotide sequence ID" value="NZ_JABZEL010000017.1"/>
</dbReference>
<gene>
    <name evidence="1" type="ORF">EST54_20175</name>
</gene>
<dbReference type="GeneID" id="95780239"/>
<evidence type="ECO:0000313" key="2">
    <source>
        <dbReference type="Proteomes" id="UP000289482"/>
    </source>
</evidence>
<sequence length="63" mass="6574">MVTTCAPAATIEQANERIRAFMAARAGRTLFTDEQVEHERLLAAWAAATGGGSPASPRASSIS</sequence>
<protein>
    <submittedName>
        <fullName evidence="1">Uncharacterized protein</fullName>
    </submittedName>
</protein>
<name>A0A4Q1QYN5_9ACTN</name>
<organism evidence="1 2">
    <name type="scientific">Streptomyces sioyaensis</name>
    <dbReference type="NCBI Taxonomy" id="67364"/>
    <lineage>
        <taxon>Bacteria</taxon>
        <taxon>Bacillati</taxon>
        <taxon>Actinomycetota</taxon>
        <taxon>Actinomycetes</taxon>
        <taxon>Kitasatosporales</taxon>
        <taxon>Streptomycetaceae</taxon>
        <taxon>Streptomyces</taxon>
    </lineage>
</organism>
<keyword evidence="2" id="KW-1185">Reference proteome</keyword>
<proteinExistence type="predicted"/>
<evidence type="ECO:0000313" key="1">
    <source>
        <dbReference type="EMBL" id="RXS65021.1"/>
    </source>
</evidence>
<dbReference type="AlphaFoldDB" id="A0A4Q1QYN5"/>
<comment type="caution">
    <text evidence="1">The sequence shown here is derived from an EMBL/GenBank/DDBJ whole genome shotgun (WGS) entry which is preliminary data.</text>
</comment>
<reference evidence="1 2" key="1">
    <citation type="submission" date="2019-01" db="EMBL/GenBank/DDBJ databases">
        <title>Draft genome sequences of the type strain Streptomyces sioyaensis DSM 40032 and its novel strain, TM32, a thermotolerant antibiotics-producing actinobacterium.</title>
        <authorList>
            <person name="Nakaew N."/>
            <person name="Lumyong S."/>
            <person name="Sloan W.T."/>
            <person name="Sungthong R."/>
        </authorList>
    </citation>
    <scope>NUCLEOTIDE SEQUENCE [LARGE SCALE GENOMIC DNA]</scope>
    <source>
        <strain evidence="1 2">DSM 40032</strain>
    </source>
</reference>
<dbReference type="EMBL" id="SDIF01000058">
    <property type="protein sequence ID" value="RXS65021.1"/>
    <property type="molecule type" value="Genomic_DNA"/>
</dbReference>
<accession>A0A4Q1QYN5</accession>
<dbReference type="Proteomes" id="UP000289482">
    <property type="component" value="Unassembled WGS sequence"/>
</dbReference>